<dbReference type="PRINTS" id="PR00080">
    <property type="entry name" value="SDRFAMILY"/>
</dbReference>
<dbReference type="Proteomes" id="UP000199664">
    <property type="component" value="Unassembled WGS sequence"/>
</dbReference>
<evidence type="ECO:0000313" key="2">
    <source>
        <dbReference type="EMBL" id="SEK39807.1"/>
    </source>
</evidence>
<dbReference type="RefSeq" id="WP_091829296.1">
    <property type="nucleotide sequence ID" value="NZ_FOAN01000001.1"/>
</dbReference>
<dbReference type="PRINTS" id="PR00081">
    <property type="entry name" value="GDHRDH"/>
</dbReference>
<dbReference type="SUPFAM" id="SSF51735">
    <property type="entry name" value="NAD(P)-binding Rossmann-fold domains"/>
    <property type="match status" value="1"/>
</dbReference>
<dbReference type="OrthoDB" id="9804774at2"/>
<evidence type="ECO:0000256" key="1">
    <source>
        <dbReference type="ARBA" id="ARBA00006484"/>
    </source>
</evidence>
<dbReference type="CDD" id="cd05233">
    <property type="entry name" value="SDR_c"/>
    <property type="match status" value="1"/>
</dbReference>
<protein>
    <submittedName>
        <fullName evidence="2">NAD(P)-dependent dehydrogenase, short-chain alcohol dehydrogenase family</fullName>
    </submittedName>
</protein>
<comment type="similarity">
    <text evidence="1">Belongs to the short-chain dehydrogenases/reductases (SDR) family.</text>
</comment>
<keyword evidence="3" id="KW-1185">Reference proteome</keyword>
<dbReference type="Pfam" id="PF13561">
    <property type="entry name" value="adh_short_C2"/>
    <property type="match status" value="1"/>
</dbReference>
<dbReference type="EMBL" id="FOAN01000001">
    <property type="protein sequence ID" value="SEK39807.1"/>
    <property type="molecule type" value="Genomic_DNA"/>
</dbReference>
<dbReference type="InterPro" id="IPR020904">
    <property type="entry name" value="Sc_DH/Rdtase_CS"/>
</dbReference>
<dbReference type="InterPro" id="IPR050259">
    <property type="entry name" value="SDR"/>
</dbReference>
<evidence type="ECO:0000313" key="3">
    <source>
        <dbReference type="Proteomes" id="UP000199664"/>
    </source>
</evidence>
<dbReference type="PROSITE" id="PS00061">
    <property type="entry name" value="ADH_SHORT"/>
    <property type="match status" value="1"/>
</dbReference>
<dbReference type="AlphaFoldDB" id="A0A1H7GQL8"/>
<gene>
    <name evidence="2" type="ORF">SAMN04515666_101418</name>
</gene>
<dbReference type="PANTHER" id="PTHR42879">
    <property type="entry name" value="3-OXOACYL-(ACYL-CARRIER-PROTEIN) REDUCTASE"/>
    <property type="match status" value="1"/>
</dbReference>
<name>A0A1H7GQL8_9HYPH</name>
<dbReference type="InterPro" id="IPR036291">
    <property type="entry name" value="NAD(P)-bd_dom_sf"/>
</dbReference>
<organism evidence="2 3">
    <name type="scientific">Bosea lupini</name>
    <dbReference type="NCBI Taxonomy" id="1036779"/>
    <lineage>
        <taxon>Bacteria</taxon>
        <taxon>Pseudomonadati</taxon>
        <taxon>Pseudomonadota</taxon>
        <taxon>Alphaproteobacteria</taxon>
        <taxon>Hyphomicrobiales</taxon>
        <taxon>Boseaceae</taxon>
        <taxon>Bosea</taxon>
    </lineage>
</organism>
<dbReference type="PANTHER" id="PTHR42879:SF2">
    <property type="entry name" value="3-OXOACYL-[ACYL-CARRIER-PROTEIN] REDUCTASE FABG"/>
    <property type="match status" value="1"/>
</dbReference>
<dbReference type="InterPro" id="IPR002347">
    <property type="entry name" value="SDR_fam"/>
</dbReference>
<dbReference type="Gene3D" id="3.40.50.720">
    <property type="entry name" value="NAD(P)-binding Rossmann-like Domain"/>
    <property type="match status" value="1"/>
</dbReference>
<dbReference type="FunFam" id="3.40.50.720:FF:000084">
    <property type="entry name" value="Short-chain dehydrogenase reductase"/>
    <property type="match status" value="1"/>
</dbReference>
<dbReference type="STRING" id="1036779.SAMN04515666_101418"/>
<sequence length="253" mass="25877">MASALAGQHALVSGGGRGIGRAIASILRQAGARVSIIGRNDGILQQAVIAGAADAAHAVDVTDESAVSEAMAGLSAGQPFDIVVANAGAAESVSFQRSDAELFRRMVEINLIGTVNCFRPALPGMTERRSGRLIAIASTAGHRGYAYVSAYVAAKHAVVGLVRSLALETARSGVTVNAVCPGYTDTDMVAGSLTTIAAKTGKSRDEALAELTKDNPQHRLITPEEVAAAVLNLCGPQSRGITGQSILINGGEF</sequence>
<proteinExistence type="inferred from homology"/>
<reference evidence="3" key="1">
    <citation type="submission" date="2016-10" db="EMBL/GenBank/DDBJ databases">
        <authorList>
            <person name="Varghese N."/>
            <person name="Submissions S."/>
        </authorList>
    </citation>
    <scope>NUCLEOTIDE SEQUENCE [LARGE SCALE GENOMIC DNA]</scope>
    <source>
        <strain evidence="3">LMG 26383,CCUG 61248,R- 45681</strain>
    </source>
</reference>
<accession>A0A1H7GQL8</accession>
<dbReference type="GO" id="GO:0032787">
    <property type="term" value="P:monocarboxylic acid metabolic process"/>
    <property type="evidence" value="ECO:0007669"/>
    <property type="project" value="UniProtKB-ARBA"/>
</dbReference>